<dbReference type="GO" id="GO:0061631">
    <property type="term" value="F:ubiquitin conjugating enzyme activity"/>
    <property type="evidence" value="ECO:0007669"/>
    <property type="project" value="UniProtKB-EC"/>
</dbReference>
<dbReference type="Pfam" id="PF00179">
    <property type="entry name" value="UQ_con"/>
    <property type="match status" value="1"/>
</dbReference>
<dbReference type="Proteomes" id="UP000549394">
    <property type="component" value="Unassembled WGS sequence"/>
</dbReference>
<dbReference type="InterPro" id="IPR050113">
    <property type="entry name" value="Ub_conjugating_enzyme"/>
</dbReference>
<comment type="caution">
    <text evidence="8">The sequence shown here is derived from an EMBL/GenBank/DDBJ whole genome shotgun (WGS) entry which is preliminary data.</text>
</comment>
<evidence type="ECO:0000259" key="7">
    <source>
        <dbReference type="PROSITE" id="PS50127"/>
    </source>
</evidence>
<evidence type="ECO:0000256" key="1">
    <source>
        <dbReference type="ARBA" id="ARBA00000485"/>
    </source>
</evidence>
<name>A0A7I8VJ73_9ANNE</name>
<comment type="similarity">
    <text evidence="6">Belongs to the ubiquitin-conjugating enzyme family.</text>
</comment>
<dbReference type="InterPro" id="IPR000608">
    <property type="entry name" value="UBC"/>
</dbReference>
<comment type="catalytic activity">
    <reaction evidence="1">
        <text>S-ubiquitinyl-[E1 ubiquitin-activating enzyme]-L-cysteine + [E2 ubiquitin-conjugating enzyme]-L-cysteine = [E1 ubiquitin-activating enzyme]-L-cysteine + S-ubiquitinyl-[E2 ubiquitin-conjugating enzyme]-L-cysteine.</text>
        <dbReference type="EC" id="2.3.2.23"/>
    </reaction>
</comment>
<evidence type="ECO:0000256" key="4">
    <source>
        <dbReference type="ARBA" id="ARBA00022786"/>
    </source>
</evidence>
<evidence type="ECO:0000256" key="3">
    <source>
        <dbReference type="ARBA" id="ARBA00022679"/>
    </source>
</evidence>
<accession>A0A7I8VJ73</accession>
<organism evidence="8 9">
    <name type="scientific">Dimorphilus gyrociliatus</name>
    <dbReference type="NCBI Taxonomy" id="2664684"/>
    <lineage>
        <taxon>Eukaryota</taxon>
        <taxon>Metazoa</taxon>
        <taxon>Spiralia</taxon>
        <taxon>Lophotrochozoa</taxon>
        <taxon>Annelida</taxon>
        <taxon>Polychaeta</taxon>
        <taxon>Polychaeta incertae sedis</taxon>
        <taxon>Dinophilidae</taxon>
        <taxon>Dimorphilus</taxon>
    </lineage>
</organism>
<dbReference type="InterPro" id="IPR016135">
    <property type="entry name" value="UBQ-conjugating_enzyme/RWD"/>
</dbReference>
<evidence type="ECO:0000256" key="5">
    <source>
        <dbReference type="PROSITE-ProRule" id="PRU10133"/>
    </source>
</evidence>
<sequence length="155" mass="17672">MAASRRLAKELSDIKTSGLKTFRDIEVDDANILSWKGIILPDSAPYNKGAFKIEIHFPAEYPFKPPKITFVTKIYHPNIDEKGQVCLPIISTDNWKPATRTDQVIQSLIALVNDPEPEHPLRADLAEEFTKDKRKFMKNAEEHTKKWAAKRPSDS</sequence>
<dbReference type="PANTHER" id="PTHR24067">
    <property type="entry name" value="UBIQUITIN-CONJUGATING ENZYME E2"/>
    <property type="match status" value="1"/>
</dbReference>
<dbReference type="CDD" id="cd23801">
    <property type="entry name" value="UBCc_UBE2L3"/>
    <property type="match status" value="1"/>
</dbReference>
<dbReference type="GO" id="GO:0005524">
    <property type="term" value="F:ATP binding"/>
    <property type="evidence" value="ECO:0007669"/>
    <property type="project" value="UniProtKB-UniRule"/>
</dbReference>
<dbReference type="AlphaFoldDB" id="A0A7I8VJ73"/>
<feature type="domain" description="UBC core" evidence="7">
    <location>
        <begin position="2"/>
        <end position="149"/>
    </location>
</feature>
<keyword evidence="9" id="KW-1185">Reference proteome</keyword>
<dbReference type="Gene3D" id="3.10.110.10">
    <property type="entry name" value="Ubiquitin Conjugating Enzyme"/>
    <property type="match status" value="1"/>
</dbReference>
<dbReference type="EMBL" id="CAJFCJ010000006">
    <property type="protein sequence ID" value="CAD5115451.1"/>
    <property type="molecule type" value="Genomic_DNA"/>
</dbReference>
<keyword evidence="6" id="KW-0547">Nucleotide-binding</keyword>
<dbReference type="OrthoDB" id="9973183at2759"/>
<evidence type="ECO:0000313" key="8">
    <source>
        <dbReference type="EMBL" id="CAD5115451.1"/>
    </source>
</evidence>
<keyword evidence="6" id="KW-0067">ATP-binding</keyword>
<evidence type="ECO:0000313" key="9">
    <source>
        <dbReference type="Proteomes" id="UP000549394"/>
    </source>
</evidence>
<dbReference type="PROSITE" id="PS50127">
    <property type="entry name" value="UBC_2"/>
    <property type="match status" value="1"/>
</dbReference>
<dbReference type="FunFam" id="3.10.110.10:FF:000011">
    <property type="entry name" value="Ubiquitin-conjugating enzyme E2 L3"/>
    <property type="match status" value="1"/>
</dbReference>
<dbReference type="PROSITE" id="PS00183">
    <property type="entry name" value="UBC_1"/>
    <property type="match status" value="1"/>
</dbReference>
<evidence type="ECO:0000256" key="6">
    <source>
        <dbReference type="RuleBase" id="RU362109"/>
    </source>
</evidence>
<dbReference type="SUPFAM" id="SSF54495">
    <property type="entry name" value="UBC-like"/>
    <property type="match status" value="1"/>
</dbReference>
<keyword evidence="3" id="KW-0808">Transferase</keyword>
<evidence type="ECO:0000256" key="2">
    <source>
        <dbReference type="ARBA" id="ARBA00012486"/>
    </source>
</evidence>
<proteinExistence type="inferred from homology"/>
<gene>
    <name evidence="8" type="ORF">DGYR_LOCUS4192</name>
</gene>
<dbReference type="InterPro" id="IPR023313">
    <property type="entry name" value="UBQ-conjugating_AS"/>
</dbReference>
<keyword evidence="4 6" id="KW-0833">Ubl conjugation pathway</keyword>
<reference evidence="8 9" key="1">
    <citation type="submission" date="2020-08" db="EMBL/GenBank/DDBJ databases">
        <authorList>
            <person name="Hejnol A."/>
        </authorList>
    </citation>
    <scope>NUCLEOTIDE SEQUENCE [LARGE SCALE GENOMIC DNA]</scope>
</reference>
<protein>
    <recommendedName>
        <fullName evidence="2">E2 ubiquitin-conjugating enzyme</fullName>
        <ecNumber evidence="2">2.3.2.23</ecNumber>
    </recommendedName>
</protein>
<dbReference type="EC" id="2.3.2.23" evidence="2"/>
<feature type="active site" description="Glycyl thioester intermediate" evidence="5">
    <location>
        <position position="86"/>
    </location>
</feature>
<dbReference type="SMART" id="SM00212">
    <property type="entry name" value="UBCc"/>
    <property type="match status" value="1"/>
</dbReference>